<evidence type="ECO:0000313" key="4">
    <source>
        <dbReference type="EMBL" id="GAA0376736.1"/>
    </source>
</evidence>
<comment type="caution">
    <text evidence="4">The sequence shown here is derived from an EMBL/GenBank/DDBJ whole genome shotgun (WGS) entry which is preliminary data.</text>
</comment>
<evidence type="ECO:0000256" key="1">
    <source>
        <dbReference type="ARBA" id="ARBA00023125"/>
    </source>
</evidence>
<organism evidence="4 5">
    <name type="scientific">Paenibacillus motobuensis</name>
    <dbReference type="NCBI Taxonomy" id="295324"/>
    <lineage>
        <taxon>Bacteria</taxon>
        <taxon>Bacillati</taxon>
        <taxon>Bacillota</taxon>
        <taxon>Bacilli</taxon>
        <taxon>Bacillales</taxon>
        <taxon>Paenibacillaceae</taxon>
        <taxon>Paenibacillus</taxon>
    </lineage>
</organism>
<name>A0ABP3HRB7_9BACL</name>
<dbReference type="Gene3D" id="1.10.1660.10">
    <property type="match status" value="1"/>
</dbReference>
<dbReference type="InterPro" id="IPR047057">
    <property type="entry name" value="MerR_fam"/>
</dbReference>
<dbReference type="SUPFAM" id="SSF46955">
    <property type="entry name" value="Putative DNA-binding domain"/>
    <property type="match status" value="1"/>
</dbReference>
<dbReference type="InterPro" id="IPR000551">
    <property type="entry name" value="MerR-type_HTH_dom"/>
</dbReference>
<dbReference type="InterPro" id="IPR009061">
    <property type="entry name" value="DNA-bd_dom_put_sf"/>
</dbReference>
<evidence type="ECO:0000256" key="2">
    <source>
        <dbReference type="SAM" id="Coils"/>
    </source>
</evidence>
<dbReference type="SMART" id="SM00422">
    <property type="entry name" value="HTH_MERR"/>
    <property type="match status" value="1"/>
</dbReference>
<dbReference type="PANTHER" id="PTHR30204:SF95">
    <property type="entry name" value="HTH-TYPE TRANSCRIPTIONAL REGULATOR CUER"/>
    <property type="match status" value="1"/>
</dbReference>
<sequence length="140" mass="16606">MYRIGELAKAGNISERTIDYYTKLGLIWPETRTQKNYRLYSSETLNRLERINQMKQEKYTLEEIREKLNQWSTVSGEEQVNEKLSSLEIRMQQLEREVKELEPLISNLKPNQARRAFTNLMPQSLACIEAIQILMNHNPF</sequence>
<dbReference type="PANTHER" id="PTHR30204">
    <property type="entry name" value="REDOX-CYCLING DRUG-SENSING TRANSCRIPTIONAL ACTIVATOR SOXR"/>
    <property type="match status" value="1"/>
</dbReference>
<protein>
    <submittedName>
        <fullName evidence="4">MerR family transcriptional regulator</fullName>
    </submittedName>
</protein>
<evidence type="ECO:0000313" key="5">
    <source>
        <dbReference type="Proteomes" id="UP001500340"/>
    </source>
</evidence>
<proteinExistence type="predicted"/>
<dbReference type="Proteomes" id="UP001500340">
    <property type="component" value="Unassembled WGS sequence"/>
</dbReference>
<keyword evidence="1" id="KW-0238">DNA-binding</keyword>
<dbReference type="EMBL" id="BAAACX010000004">
    <property type="protein sequence ID" value="GAA0376736.1"/>
    <property type="molecule type" value="Genomic_DNA"/>
</dbReference>
<gene>
    <name evidence="4" type="ORF">GCM10008933_05000</name>
</gene>
<feature type="domain" description="HTH merR-type" evidence="3">
    <location>
        <begin position="1"/>
        <end position="70"/>
    </location>
</feature>
<dbReference type="PROSITE" id="PS50937">
    <property type="entry name" value="HTH_MERR_2"/>
    <property type="match status" value="1"/>
</dbReference>
<accession>A0ABP3HRB7</accession>
<dbReference type="Pfam" id="PF13411">
    <property type="entry name" value="MerR_1"/>
    <property type="match status" value="1"/>
</dbReference>
<keyword evidence="5" id="KW-1185">Reference proteome</keyword>
<evidence type="ECO:0000259" key="3">
    <source>
        <dbReference type="PROSITE" id="PS50937"/>
    </source>
</evidence>
<feature type="coiled-coil region" evidence="2">
    <location>
        <begin position="77"/>
        <end position="104"/>
    </location>
</feature>
<keyword evidence="2" id="KW-0175">Coiled coil</keyword>
<reference evidence="5" key="1">
    <citation type="journal article" date="2019" name="Int. J. Syst. Evol. Microbiol.">
        <title>The Global Catalogue of Microorganisms (GCM) 10K type strain sequencing project: providing services to taxonomists for standard genome sequencing and annotation.</title>
        <authorList>
            <consortium name="The Broad Institute Genomics Platform"/>
            <consortium name="The Broad Institute Genome Sequencing Center for Infectious Disease"/>
            <person name="Wu L."/>
            <person name="Ma J."/>
        </authorList>
    </citation>
    <scope>NUCLEOTIDE SEQUENCE [LARGE SCALE GENOMIC DNA]</scope>
    <source>
        <strain evidence="5">JCM 12774</strain>
    </source>
</reference>